<sequence>MFFIIQTAKGYRVPLSKQQQELYEIKNKQYKAKRRMQIKATVLLVCLLLVILLALVSKAQAKTYTFGIVPQQSATRLALQWSPLLDAVSETSGYLLEFKTAPSIPEFEKRLAEGQYDFAYMNPYHYQVYSEQTGYQAFAKSKDKKLSGIIVVRKESDTTISNVAQLNAQPLAFPAPRAFAASVVLRGYLAQQGIDFESAYVGSHDSVYRAVAAGLYPAGGGIPRTFQSSAVKDQLKVLWTSPGFTPHALAAHPKVDEEVFNAVQQAFLEIGVKDEQQSLLKALNMKGFIAAEDSDWDDVRALGIGNTHH</sequence>
<gene>
    <name evidence="1" type="ORF">SNR37_001167</name>
</gene>
<organism evidence="1 2">
    <name type="scientific">Agarivorans aestuarii</name>
    <dbReference type="NCBI Taxonomy" id="1563703"/>
    <lineage>
        <taxon>Bacteria</taxon>
        <taxon>Pseudomonadati</taxon>
        <taxon>Pseudomonadota</taxon>
        <taxon>Gammaproteobacteria</taxon>
        <taxon>Alteromonadales</taxon>
        <taxon>Alteromonadaceae</taxon>
        <taxon>Agarivorans</taxon>
    </lineage>
</organism>
<evidence type="ECO:0000313" key="2">
    <source>
        <dbReference type="Proteomes" id="UP001310248"/>
    </source>
</evidence>
<comment type="caution">
    <text evidence="1">The sequence shown here is derived from an EMBL/GenBank/DDBJ whole genome shotgun (WGS) entry which is preliminary data.</text>
</comment>
<keyword evidence="2" id="KW-1185">Reference proteome</keyword>
<dbReference type="RefSeq" id="WP_329776619.1">
    <property type="nucleotide sequence ID" value="NZ_JAYDYW010000016.1"/>
</dbReference>
<name>A0ABU7G9A5_9ALTE</name>
<reference evidence="2" key="1">
    <citation type="submission" date="2023-07" db="EMBL/GenBank/DDBJ databases">
        <title>Draft genome sequence of Agarivorans aestuarii strain ZMCS4, a CAZymes producing bacteria isolated from the marine brown algae Clodostephus spongiosus.</title>
        <authorList>
            <person name="Lorente B."/>
            <person name="Cabral C."/>
            <person name="Frias J."/>
            <person name="Faria J."/>
            <person name="Toubarro D."/>
        </authorList>
    </citation>
    <scope>NUCLEOTIDE SEQUENCE [LARGE SCALE GENOMIC DNA]</scope>
    <source>
        <strain evidence="2">ZMCS4</strain>
    </source>
</reference>
<dbReference type="Pfam" id="PF12974">
    <property type="entry name" value="Phosphonate-bd"/>
    <property type="match status" value="1"/>
</dbReference>
<dbReference type="PANTHER" id="PTHR30024:SF17">
    <property type="entry name" value="SOLUTE-BINDING PROTEIN FAMILY 3_N-TERMINAL DOMAIN-CONTAINING PROTEIN"/>
    <property type="match status" value="1"/>
</dbReference>
<dbReference type="SUPFAM" id="SSF53850">
    <property type="entry name" value="Periplasmic binding protein-like II"/>
    <property type="match status" value="1"/>
</dbReference>
<dbReference type="Proteomes" id="UP001310248">
    <property type="component" value="Unassembled WGS sequence"/>
</dbReference>
<dbReference type="PANTHER" id="PTHR30024">
    <property type="entry name" value="ALIPHATIC SULFONATES-BINDING PROTEIN-RELATED"/>
    <property type="match status" value="1"/>
</dbReference>
<protein>
    <submittedName>
        <fullName evidence="1">Phosphate/phosphite/phosphonate ABC transporter substrate-binding protein</fullName>
    </submittedName>
</protein>
<evidence type="ECO:0000313" key="1">
    <source>
        <dbReference type="EMBL" id="MEE1675840.1"/>
    </source>
</evidence>
<dbReference type="Gene3D" id="3.40.190.10">
    <property type="entry name" value="Periplasmic binding protein-like II"/>
    <property type="match status" value="2"/>
</dbReference>
<dbReference type="EMBL" id="JAYDYW010000016">
    <property type="protein sequence ID" value="MEE1675840.1"/>
    <property type="molecule type" value="Genomic_DNA"/>
</dbReference>
<accession>A0ABU7G9A5</accession>
<proteinExistence type="predicted"/>
<reference evidence="1 2" key="2">
    <citation type="submission" date="2023-12" db="EMBL/GenBank/DDBJ databases">
        <authorList>
            <consortium name="Cladostephus spongiosus"/>
            <person name="Lorente B."/>
            <person name="Cabral C."/>
            <person name="Frias J."/>
            <person name="Faria J."/>
            <person name="Toubarro D."/>
        </authorList>
    </citation>
    <scope>NUCLEOTIDE SEQUENCE [LARGE SCALE GENOMIC DNA]</scope>
    <source>
        <strain evidence="1 2">ZMCS4</strain>
    </source>
</reference>